<dbReference type="Pfam" id="PF04234">
    <property type="entry name" value="CopC"/>
    <property type="match status" value="1"/>
</dbReference>
<comment type="caution">
    <text evidence="8">The sequence shown here is derived from an EMBL/GenBank/DDBJ whole genome shotgun (WGS) entry which is preliminary data.</text>
</comment>
<keyword evidence="2" id="KW-0479">Metal-binding</keyword>
<feature type="chain" id="PRO_5045745489" evidence="6">
    <location>
        <begin position="37"/>
        <end position="205"/>
    </location>
</feature>
<dbReference type="Gene3D" id="2.60.40.1220">
    <property type="match status" value="1"/>
</dbReference>
<keyword evidence="5" id="KW-0472">Membrane</keyword>
<evidence type="ECO:0000256" key="4">
    <source>
        <dbReference type="ARBA" id="ARBA00023008"/>
    </source>
</evidence>
<organism evidence="8 9">
    <name type="scientific">Pedococcus aerophilus</name>
    <dbReference type="NCBI Taxonomy" id="436356"/>
    <lineage>
        <taxon>Bacteria</taxon>
        <taxon>Bacillati</taxon>
        <taxon>Actinomycetota</taxon>
        <taxon>Actinomycetes</taxon>
        <taxon>Micrococcales</taxon>
        <taxon>Intrasporangiaceae</taxon>
        <taxon>Pedococcus</taxon>
    </lineage>
</organism>
<dbReference type="SUPFAM" id="SSF81296">
    <property type="entry name" value="E set domains"/>
    <property type="match status" value="1"/>
</dbReference>
<keyword evidence="9" id="KW-1185">Reference proteome</keyword>
<dbReference type="InterPro" id="IPR032694">
    <property type="entry name" value="CopC/D"/>
</dbReference>
<dbReference type="RefSeq" id="WP_344191168.1">
    <property type="nucleotide sequence ID" value="NZ_BAAARN010000001.1"/>
</dbReference>
<reference evidence="9" key="1">
    <citation type="journal article" date="2019" name="Int. J. Syst. Evol. Microbiol.">
        <title>The Global Catalogue of Microorganisms (GCM) 10K type strain sequencing project: providing services to taxonomists for standard genome sequencing and annotation.</title>
        <authorList>
            <consortium name="The Broad Institute Genomics Platform"/>
            <consortium name="The Broad Institute Genome Sequencing Center for Infectious Disease"/>
            <person name="Wu L."/>
            <person name="Ma J."/>
        </authorList>
    </citation>
    <scope>NUCLEOTIDE SEQUENCE [LARGE SCALE GENOMIC DNA]</scope>
    <source>
        <strain evidence="9">JCM 16378</strain>
    </source>
</reference>
<sequence length="205" mass="20714">MTRSARPGTSRPRASLRRTLALLVTSVAVVATGVAAAGPAAAHARLRSTTPAAASSVASAPQEVVLRFNEPPIGVGTAVRVTGPDGEVVSTGPARVVDDEVRQTLGAGLGGGTYRVDWRVTSDDGHPVSDTFTFTVAAGTGAAGSPTTAADPTPLPTVADPVLAEPARHDGGGPPWLALVAAALVAVLGYPLTRSLLRHRKARNP</sequence>
<dbReference type="InterPro" id="IPR014755">
    <property type="entry name" value="Cu-Rt/internalin_Ig-like"/>
</dbReference>
<protein>
    <submittedName>
        <fullName evidence="8">Copper resistance protein CopC</fullName>
    </submittedName>
</protein>
<evidence type="ECO:0000313" key="9">
    <source>
        <dbReference type="Proteomes" id="UP001501326"/>
    </source>
</evidence>
<evidence type="ECO:0000256" key="3">
    <source>
        <dbReference type="ARBA" id="ARBA00022729"/>
    </source>
</evidence>
<dbReference type="PANTHER" id="PTHR34820">
    <property type="entry name" value="INNER MEMBRANE PROTEIN YEBZ"/>
    <property type="match status" value="1"/>
</dbReference>
<keyword evidence="5" id="KW-0812">Transmembrane</keyword>
<proteinExistence type="predicted"/>
<feature type="domain" description="CopC" evidence="7">
    <location>
        <begin position="43"/>
        <end position="136"/>
    </location>
</feature>
<evidence type="ECO:0000259" key="7">
    <source>
        <dbReference type="Pfam" id="PF04234"/>
    </source>
</evidence>
<keyword evidence="3 6" id="KW-0732">Signal</keyword>
<dbReference type="InterPro" id="IPR014756">
    <property type="entry name" value="Ig_E-set"/>
</dbReference>
<feature type="signal peptide" evidence="6">
    <location>
        <begin position="1"/>
        <end position="36"/>
    </location>
</feature>
<feature type="transmembrane region" description="Helical" evidence="5">
    <location>
        <begin position="176"/>
        <end position="193"/>
    </location>
</feature>
<keyword evidence="4" id="KW-0186">Copper</keyword>
<evidence type="ECO:0000313" key="8">
    <source>
        <dbReference type="EMBL" id="GAA2733554.1"/>
    </source>
</evidence>
<dbReference type="InterPro" id="IPR007348">
    <property type="entry name" value="CopC_dom"/>
</dbReference>
<evidence type="ECO:0000256" key="1">
    <source>
        <dbReference type="ARBA" id="ARBA00004196"/>
    </source>
</evidence>
<name>A0ABP6H1I0_9MICO</name>
<dbReference type="Proteomes" id="UP001501326">
    <property type="component" value="Unassembled WGS sequence"/>
</dbReference>
<accession>A0ABP6H1I0</accession>
<evidence type="ECO:0000256" key="6">
    <source>
        <dbReference type="SAM" id="SignalP"/>
    </source>
</evidence>
<dbReference type="PANTHER" id="PTHR34820:SF4">
    <property type="entry name" value="INNER MEMBRANE PROTEIN YEBZ"/>
    <property type="match status" value="1"/>
</dbReference>
<comment type="subcellular location">
    <subcellularLocation>
        <location evidence="1">Cell envelope</location>
    </subcellularLocation>
</comment>
<keyword evidence="5" id="KW-1133">Transmembrane helix</keyword>
<evidence type="ECO:0000256" key="2">
    <source>
        <dbReference type="ARBA" id="ARBA00022723"/>
    </source>
</evidence>
<evidence type="ECO:0000256" key="5">
    <source>
        <dbReference type="SAM" id="Phobius"/>
    </source>
</evidence>
<gene>
    <name evidence="8" type="ORF">GCM10009867_11760</name>
</gene>
<dbReference type="EMBL" id="BAAARN010000001">
    <property type="protein sequence ID" value="GAA2733554.1"/>
    <property type="molecule type" value="Genomic_DNA"/>
</dbReference>